<name>A0AAN0NGU6_9RHOB</name>
<evidence type="ECO:0000313" key="2">
    <source>
        <dbReference type="EMBL" id="WZU63162.1"/>
    </source>
</evidence>
<accession>A0AAN0NGU6</accession>
<organism evidence="2 3">
    <name type="scientific">Yoonia algicola</name>
    <dbReference type="NCBI Taxonomy" id="3137368"/>
    <lineage>
        <taxon>Bacteria</taxon>
        <taxon>Pseudomonadati</taxon>
        <taxon>Pseudomonadota</taxon>
        <taxon>Alphaproteobacteria</taxon>
        <taxon>Rhodobacterales</taxon>
        <taxon>Paracoccaceae</taxon>
        <taxon>Yoonia</taxon>
    </lineage>
</organism>
<keyword evidence="1" id="KW-0812">Transmembrane</keyword>
<evidence type="ECO:0000313" key="3">
    <source>
        <dbReference type="Proteomes" id="UP001451782"/>
    </source>
</evidence>
<protein>
    <submittedName>
        <fullName evidence="2">Uncharacterized protein</fullName>
    </submittedName>
</protein>
<evidence type="ECO:0000256" key="1">
    <source>
        <dbReference type="SAM" id="Phobius"/>
    </source>
</evidence>
<reference evidence="2 3" key="1">
    <citation type="submission" date="2024-04" db="EMBL/GenBank/DDBJ databases">
        <title>Phylogenomic analyses of a clade within the roseobacter group suggest taxonomic reassignments of species of the genera Aestuariivita, Citreicella, Loktanella, Nautella, Pelagibaca, Ruegeria, Thalassobius, Thiobacimonas and Tropicibacter, and the proposal o.</title>
        <authorList>
            <person name="Jeon C.O."/>
        </authorList>
    </citation>
    <scope>NUCLEOTIDE SEQUENCE [LARGE SCALE GENOMIC DNA]</scope>
    <source>
        <strain evidence="2 3">G8-12</strain>
    </source>
</reference>
<feature type="transmembrane region" description="Helical" evidence="1">
    <location>
        <begin position="35"/>
        <end position="52"/>
    </location>
</feature>
<proteinExistence type="predicted"/>
<dbReference type="EMBL" id="CP151762">
    <property type="protein sequence ID" value="WZU63162.1"/>
    <property type="molecule type" value="Genomic_DNA"/>
</dbReference>
<keyword evidence="1" id="KW-1133">Transmembrane helix</keyword>
<gene>
    <name evidence="2" type="ORF">AABB28_15075</name>
</gene>
<keyword evidence="3" id="KW-1185">Reference proteome</keyword>
<feature type="transmembrane region" description="Helical" evidence="1">
    <location>
        <begin position="12"/>
        <end position="29"/>
    </location>
</feature>
<sequence>MERNALMAQAQSVFEFMTLAAAVLILIYLSAINLVSLAIIGGVIGVGLGLWLQRTGSKFISDVDRLVENQASVGDNVARDGSDAGTIIKLAARAAILETFAGRWIVVSNENFITPRVAQLIGPTPT</sequence>
<keyword evidence="1" id="KW-0472">Membrane</keyword>
<dbReference type="Proteomes" id="UP001451782">
    <property type="component" value="Chromosome"/>
</dbReference>
<dbReference type="RefSeq" id="WP_342069558.1">
    <property type="nucleotide sequence ID" value="NZ_CP151762.1"/>
</dbReference>
<dbReference type="KEGG" id="yag:AABB28_15075"/>
<dbReference type="AlphaFoldDB" id="A0AAN0NGU6"/>